<dbReference type="AlphaFoldDB" id="A0A0L0HI84"/>
<dbReference type="Pfam" id="PF00702">
    <property type="entry name" value="Hydrolase"/>
    <property type="match status" value="1"/>
</dbReference>
<keyword evidence="9" id="KW-0067">ATP-binding</keyword>
<dbReference type="Pfam" id="PF00122">
    <property type="entry name" value="E1-E2_ATPase"/>
    <property type="match status" value="1"/>
</dbReference>
<feature type="region of interest" description="Disordered" evidence="16">
    <location>
        <begin position="1"/>
        <end position="24"/>
    </location>
</feature>
<feature type="transmembrane region" description="Helical" evidence="17">
    <location>
        <begin position="334"/>
        <end position="353"/>
    </location>
</feature>
<keyword evidence="14 17" id="KW-0472">Membrane</keyword>
<evidence type="ECO:0000256" key="15">
    <source>
        <dbReference type="ARBA" id="ARBA00067965"/>
    </source>
</evidence>
<gene>
    <name evidence="19" type="ORF">SPPG_04873</name>
</gene>
<feature type="compositionally biased region" description="Basic and acidic residues" evidence="16">
    <location>
        <begin position="504"/>
        <end position="528"/>
    </location>
</feature>
<dbReference type="GO" id="GO:0016887">
    <property type="term" value="F:ATP hydrolysis activity"/>
    <property type="evidence" value="ECO:0007669"/>
    <property type="project" value="InterPro"/>
</dbReference>
<dbReference type="Pfam" id="PF00690">
    <property type="entry name" value="Cation_ATPase_N"/>
    <property type="match status" value="1"/>
</dbReference>
<dbReference type="InterPro" id="IPR008250">
    <property type="entry name" value="ATPase_P-typ_transduc_dom_A_sf"/>
</dbReference>
<feature type="transmembrane region" description="Helical" evidence="17">
    <location>
        <begin position="137"/>
        <end position="154"/>
    </location>
</feature>
<evidence type="ECO:0000313" key="19">
    <source>
        <dbReference type="EMBL" id="KND00565.1"/>
    </source>
</evidence>
<dbReference type="InterPro" id="IPR044492">
    <property type="entry name" value="P_typ_ATPase_HD_dom"/>
</dbReference>
<evidence type="ECO:0000256" key="4">
    <source>
        <dbReference type="ARBA" id="ARBA00022568"/>
    </source>
</evidence>
<evidence type="ECO:0000256" key="1">
    <source>
        <dbReference type="ARBA" id="ARBA00004127"/>
    </source>
</evidence>
<name>A0A0L0HI84_SPIPD</name>
<evidence type="ECO:0000256" key="14">
    <source>
        <dbReference type="ARBA" id="ARBA00023136"/>
    </source>
</evidence>
<dbReference type="GO" id="GO:0005524">
    <property type="term" value="F:ATP binding"/>
    <property type="evidence" value="ECO:0007669"/>
    <property type="project" value="UniProtKB-KW"/>
</dbReference>
<dbReference type="GO" id="GO:0005886">
    <property type="term" value="C:plasma membrane"/>
    <property type="evidence" value="ECO:0007669"/>
    <property type="project" value="TreeGrafter"/>
</dbReference>
<feature type="region of interest" description="Disordered" evidence="16">
    <location>
        <begin position="414"/>
        <end position="466"/>
    </location>
</feature>
<dbReference type="RefSeq" id="XP_016608604.1">
    <property type="nucleotide sequence ID" value="XM_016753111.1"/>
</dbReference>
<keyword evidence="4" id="KW-0109">Calcium transport</keyword>
<protein>
    <recommendedName>
        <fullName evidence="15">Calcium-transporting ATPase 2</fullName>
        <ecNumber evidence="2">7.2.2.10</ecNumber>
    </recommendedName>
</protein>
<sequence>MARPRSSDYHPVRTSSDSNDQSSGITDKLAAVFEDHKNQALLDDLGGVDGVLESLKVDPDKGLDKKDEKSRKEEYGENVLPEAKSKPFCKLMWEALSDKTLILLSIAALISLGIGIWEDYFSGLHDPEEPRVGWVDGAGILVAVLVVVLTNSVNDYQKERQFRKLNAKKSDRKVKVLRSGKEVTIPSTSLVVGDIYLLDSGEILAADCLLVRGSELKVDESSSTGESESTQKKIGEDVVLLSGSRIQEGMGRGVVCCVGQKSVMGSAMMSIRDDDANAATPLQEKLQALAERIAKFGIAAAILMLITLLIKYFVTRQHTPPSQRDKDIPPAVNIVSAIVAIVIQSITIVVVAVPEGLPMAVTIALAYATTRMMTDGNLVRVLSACETMGSATTICSDKTGTLTQNEMTVVRAKIGGVELLPPRKQQRPSEDDHDQHVETNGSPESPTSSGSEGDANQHHSSQHRISHFKERLGDELLSLVTESISINSTAFEEEDADDNSEGTNNERDGDTHSSNDNAQGDHPKDTNKSKNLTFIGSRTDVALLQLARELGTEYTEVREKANIIHKYPFSSQKKCEATLINHDGTQRLYVKGAAECLLGDCTMYLEAQGEAPKPLDEEAREKFRKIMRRYAEDALRIILLAYKDVSGNPPNEKPKHSGNKKDGKANEKKSNKPDEESGETNKKLNTKTDDKPVENENRRQEPGKESNKKRKNKKQKSVKRSSDVKETEKEDANGAVTTKDEAIQTDEEMDDSDNESNSKREKPITKKDQRNGENPSDAQPNQPKTQGKSTEPTEGDQEADMSDLVLIGFVGIEDPLREGVLDAVKKCRKAGVIVRMVTGDNLVTAQAIARKCGIYTRGGLCIEGHDFRELSDDKMQALIPKLQVLARSSPTDKRLLVEWLKKMGQVVAVTGDGTNDAPALHLADVGFSMGSGTEVAKEASDVVMLDDSFISIIKAIMWGRAVNDAVRKFLQFQLTVNITAVLLTFISALLSSENTAVLTTVQLLWVNLIMDTFAALALATDPPTEESLNRRPDKRTASLITFPMYKMIIGQAVVQIIGSLGLLLLGPKLLGLDVDGNDHDKAILQTVCFNAFVFMQLFNEINCRVIDGLSNARRQGRRLSWVWKLWDSFAVPFRGILRNKFFVGVNVGTVLGQVLIVQFGGKVFSTVPLPITLWLFSVAFGSISLIAGLLIRIIPDCCGVPRWERERTVVNPCSQQRMEWDWAIKDVRMSLRVFKALRRVRKDDFGGLKVNKQAAGQEV</sequence>
<keyword evidence="3" id="KW-0813">Transport</keyword>
<feature type="compositionally biased region" description="Basic and acidic residues" evidence="16">
    <location>
        <begin position="720"/>
        <end position="742"/>
    </location>
</feature>
<evidence type="ECO:0000256" key="12">
    <source>
        <dbReference type="ARBA" id="ARBA00022989"/>
    </source>
</evidence>
<evidence type="ECO:0000256" key="5">
    <source>
        <dbReference type="ARBA" id="ARBA00022692"/>
    </source>
</evidence>
<dbReference type="Pfam" id="PF00689">
    <property type="entry name" value="Cation_ATPase_C"/>
    <property type="match status" value="1"/>
</dbReference>
<keyword evidence="12 17" id="KW-1133">Transmembrane helix</keyword>
<dbReference type="Gene3D" id="2.70.150.10">
    <property type="entry name" value="Calcium-transporting ATPase, cytoplasmic transduction domain A"/>
    <property type="match status" value="1"/>
</dbReference>
<feature type="transmembrane region" description="Helical" evidence="17">
    <location>
        <begin position="1039"/>
        <end position="1062"/>
    </location>
</feature>
<evidence type="ECO:0000256" key="7">
    <source>
        <dbReference type="ARBA" id="ARBA00022741"/>
    </source>
</evidence>
<feature type="compositionally biased region" description="Basic and acidic residues" evidence="16">
    <location>
        <begin position="756"/>
        <end position="771"/>
    </location>
</feature>
<evidence type="ECO:0000256" key="2">
    <source>
        <dbReference type="ARBA" id="ARBA00012790"/>
    </source>
</evidence>
<feature type="compositionally biased region" description="Acidic residues" evidence="16">
    <location>
        <begin position="743"/>
        <end position="754"/>
    </location>
</feature>
<feature type="compositionally biased region" description="Basic and acidic residues" evidence="16">
    <location>
        <begin position="427"/>
        <end position="437"/>
    </location>
</feature>
<dbReference type="EC" id="7.2.2.10" evidence="2"/>
<keyword evidence="6" id="KW-0479">Metal-binding</keyword>
<dbReference type="OMA" id="QLAVTFM"/>
<dbReference type="PANTHER" id="PTHR24093">
    <property type="entry name" value="CATION TRANSPORTING ATPASE"/>
    <property type="match status" value="1"/>
</dbReference>
<dbReference type="SUPFAM" id="SSF81653">
    <property type="entry name" value="Calcium ATPase, transduction domain A"/>
    <property type="match status" value="1"/>
</dbReference>
<feature type="compositionally biased region" description="Acidic residues" evidence="16">
    <location>
        <begin position="491"/>
        <end position="500"/>
    </location>
</feature>
<feature type="transmembrane region" description="Helical" evidence="17">
    <location>
        <begin position="293"/>
        <end position="314"/>
    </location>
</feature>
<dbReference type="Gene3D" id="3.40.1110.10">
    <property type="entry name" value="Calcium-transporting ATPase, cytoplasmic domain N"/>
    <property type="match status" value="2"/>
</dbReference>
<dbReference type="Proteomes" id="UP000053201">
    <property type="component" value="Unassembled WGS sequence"/>
</dbReference>
<dbReference type="GO" id="GO:0046872">
    <property type="term" value="F:metal ion binding"/>
    <property type="evidence" value="ECO:0007669"/>
    <property type="project" value="UniProtKB-KW"/>
</dbReference>
<dbReference type="InterPro" id="IPR023299">
    <property type="entry name" value="ATPase_P-typ_cyto_dom_N"/>
</dbReference>
<dbReference type="InterPro" id="IPR004014">
    <property type="entry name" value="ATPase_P-typ_cation-transptr_N"/>
</dbReference>
<dbReference type="NCBIfam" id="TIGR01494">
    <property type="entry name" value="ATPase_P-type"/>
    <property type="match status" value="2"/>
</dbReference>
<dbReference type="InParanoid" id="A0A0L0HI84"/>
<evidence type="ECO:0000256" key="10">
    <source>
        <dbReference type="ARBA" id="ARBA00022842"/>
    </source>
</evidence>
<dbReference type="SUPFAM" id="SSF56784">
    <property type="entry name" value="HAD-like"/>
    <property type="match status" value="2"/>
</dbReference>
<evidence type="ECO:0000313" key="20">
    <source>
        <dbReference type="Proteomes" id="UP000053201"/>
    </source>
</evidence>
<dbReference type="InterPro" id="IPR018303">
    <property type="entry name" value="ATPase_P-typ_P_site"/>
</dbReference>
<dbReference type="VEuPathDB" id="FungiDB:SPPG_04873"/>
<proteinExistence type="predicted"/>
<dbReference type="InterPro" id="IPR006068">
    <property type="entry name" value="ATPase_P-typ_cation-transptr_C"/>
</dbReference>
<dbReference type="PANTHER" id="PTHR24093:SF369">
    <property type="entry name" value="CALCIUM-TRANSPORTING ATPASE"/>
    <property type="match status" value="1"/>
</dbReference>
<keyword evidence="11" id="KW-1278">Translocase</keyword>
<reference evidence="19 20" key="1">
    <citation type="submission" date="2009-08" db="EMBL/GenBank/DDBJ databases">
        <title>The Genome Sequence of Spizellomyces punctatus strain DAOM BR117.</title>
        <authorList>
            <consortium name="The Broad Institute Genome Sequencing Platform"/>
            <person name="Russ C."/>
            <person name="Cuomo C."/>
            <person name="Shea T."/>
            <person name="Young S.K."/>
            <person name="Zeng Q."/>
            <person name="Koehrsen M."/>
            <person name="Haas B."/>
            <person name="Borodovsky M."/>
            <person name="Guigo R."/>
            <person name="Alvarado L."/>
            <person name="Berlin A."/>
            <person name="Bochicchio J."/>
            <person name="Borenstein D."/>
            <person name="Chapman S."/>
            <person name="Chen Z."/>
            <person name="Engels R."/>
            <person name="Freedman E."/>
            <person name="Gellesch M."/>
            <person name="Goldberg J."/>
            <person name="Griggs A."/>
            <person name="Gujja S."/>
            <person name="Heiman D."/>
            <person name="Hepburn T."/>
            <person name="Howarth C."/>
            <person name="Jen D."/>
            <person name="Larson L."/>
            <person name="Lewis B."/>
            <person name="Mehta T."/>
            <person name="Park D."/>
            <person name="Pearson M."/>
            <person name="Roberts A."/>
            <person name="Saif S."/>
            <person name="Shenoy N."/>
            <person name="Sisk P."/>
            <person name="Stolte C."/>
            <person name="Sykes S."/>
            <person name="Thomson T."/>
            <person name="Walk T."/>
            <person name="White J."/>
            <person name="Yandava C."/>
            <person name="Burger G."/>
            <person name="Gray M.W."/>
            <person name="Holland P.W.H."/>
            <person name="King N."/>
            <person name="Lang F.B.F."/>
            <person name="Roger A.J."/>
            <person name="Ruiz-Trillo I."/>
            <person name="Lander E."/>
            <person name="Nusbaum C."/>
        </authorList>
    </citation>
    <scope>NUCLEOTIDE SEQUENCE [LARGE SCALE GENOMIC DNA]</scope>
    <source>
        <strain evidence="19 20">DAOM BR117</strain>
    </source>
</reference>
<evidence type="ECO:0000256" key="16">
    <source>
        <dbReference type="SAM" id="MobiDB-lite"/>
    </source>
</evidence>
<feature type="transmembrane region" description="Helical" evidence="17">
    <location>
        <begin position="100"/>
        <end position="117"/>
    </location>
</feature>
<feature type="compositionally biased region" description="Basic residues" evidence="16">
    <location>
        <begin position="707"/>
        <end position="719"/>
    </location>
</feature>
<evidence type="ECO:0000256" key="8">
    <source>
        <dbReference type="ARBA" id="ARBA00022837"/>
    </source>
</evidence>
<evidence type="ECO:0000256" key="3">
    <source>
        <dbReference type="ARBA" id="ARBA00022448"/>
    </source>
</evidence>
<evidence type="ECO:0000259" key="18">
    <source>
        <dbReference type="SMART" id="SM00831"/>
    </source>
</evidence>
<dbReference type="SFLD" id="SFLDS00003">
    <property type="entry name" value="Haloacid_Dehalogenase"/>
    <property type="match status" value="1"/>
</dbReference>
<dbReference type="EMBL" id="KQ257456">
    <property type="protein sequence ID" value="KND00565.1"/>
    <property type="molecule type" value="Genomic_DNA"/>
</dbReference>
<feature type="transmembrane region" description="Helical" evidence="17">
    <location>
        <begin position="1173"/>
        <end position="1195"/>
    </location>
</feature>
<keyword evidence="20" id="KW-1185">Reference proteome</keyword>
<organism evidence="19 20">
    <name type="scientific">Spizellomyces punctatus (strain DAOM BR117)</name>
    <dbReference type="NCBI Taxonomy" id="645134"/>
    <lineage>
        <taxon>Eukaryota</taxon>
        <taxon>Fungi</taxon>
        <taxon>Fungi incertae sedis</taxon>
        <taxon>Chytridiomycota</taxon>
        <taxon>Chytridiomycota incertae sedis</taxon>
        <taxon>Chytridiomycetes</taxon>
        <taxon>Spizellomycetales</taxon>
        <taxon>Spizellomycetaceae</taxon>
        <taxon>Spizellomyces</taxon>
    </lineage>
</organism>
<keyword evidence="5 17" id="KW-0812">Transmembrane</keyword>
<accession>A0A0L0HI84</accession>
<keyword evidence="8" id="KW-0106">Calcium</keyword>
<dbReference type="GO" id="GO:0005388">
    <property type="term" value="F:P-type calcium transporter activity"/>
    <property type="evidence" value="ECO:0007669"/>
    <property type="project" value="UniProtKB-EC"/>
</dbReference>
<keyword evidence="10" id="KW-0460">Magnesium</keyword>
<feature type="domain" description="Cation-transporting P-type ATPase N-terminal" evidence="18">
    <location>
        <begin position="44"/>
        <end position="116"/>
    </location>
</feature>
<dbReference type="STRING" id="645134.A0A0L0HI84"/>
<dbReference type="PRINTS" id="PR00119">
    <property type="entry name" value="CATATPASE"/>
</dbReference>
<evidence type="ECO:0000256" key="6">
    <source>
        <dbReference type="ARBA" id="ARBA00022723"/>
    </source>
</evidence>
<dbReference type="InterPro" id="IPR059000">
    <property type="entry name" value="ATPase_P-type_domA"/>
</dbReference>
<feature type="compositionally biased region" description="Basic and acidic residues" evidence="16">
    <location>
        <begin position="1"/>
        <end position="11"/>
    </location>
</feature>
<dbReference type="SFLD" id="SFLDF00027">
    <property type="entry name" value="p-type_atpase"/>
    <property type="match status" value="1"/>
</dbReference>
<keyword evidence="13" id="KW-0406">Ion transport</keyword>
<dbReference type="OrthoDB" id="3352408at2759"/>
<dbReference type="GO" id="GO:0012505">
    <property type="term" value="C:endomembrane system"/>
    <property type="evidence" value="ECO:0007669"/>
    <property type="project" value="UniProtKB-SubCell"/>
</dbReference>
<feature type="transmembrane region" description="Helical" evidence="17">
    <location>
        <begin position="969"/>
        <end position="990"/>
    </location>
</feature>
<dbReference type="SUPFAM" id="SSF81665">
    <property type="entry name" value="Calcium ATPase, transmembrane domain M"/>
    <property type="match status" value="1"/>
</dbReference>
<dbReference type="InterPro" id="IPR036412">
    <property type="entry name" value="HAD-like_sf"/>
</dbReference>
<feature type="transmembrane region" description="Helical" evidence="17">
    <location>
        <begin position="996"/>
        <end position="1018"/>
    </location>
</feature>
<evidence type="ECO:0000256" key="17">
    <source>
        <dbReference type="SAM" id="Phobius"/>
    </source>
</evidence>
<dbReference type="Gene3D" id="3.40.50.1000">
    <property type="entry name" value="HAD superfamily/HAD-like"/>
    <property type="match status" value="1"/>
</dbReference>
<dbReference type="SFLD" id="SFLDG00002">
    <property type="entry name" value="C1.7:_P-type_atpase_like"/>
    <property type="match status" value="1"/>
</dbReference>
<feature type="compositionally biased region" description="Polar residues" evidence="16">
    <location>
        <begin position="772"/>
        <end position="792"/>
    </location>
</feature>
<feature type="compositionally biased region" description="Polar residues" evidence="16">
    <location>
        <begin position="13"/>
        <end position="24"/>
    </location>
</feature>
<dbReference type="InterPro" id="IPR023214">
    <property type="entry name" value="HAD_sf"/>
</dbReference>
<dbReference type="InterPro" id="IPR001757">
    <property type="entry name" value="P_typ_ATPase"/>
</dbReference>
<dbReference type="Pfam" id="PF13246">
    <property type="entry name" value="Cation_ATPase"/>
    <property type="match status" value="1"/>
</dbReference>
<feature type="compositionally biased region" description="Basic and acidic residues" evidence="16">
    <location>
        <begin position="652"/>
        <end position="706"/>
    </location>
</feature>
<comment type="subcellular location">
    <subcellularLocation>
        <location evidence="1">Endomembrane system</location>
        <topology evidence="1">Multi-pass membrane protein</topology>
    </subcellularLocation>
</comment>
<dbReference type="eggNOG" id="KOG0204">
    <property type="taxonomic scope" value="Eukaryota"/>
</dbReference>
<dbReference type="GO" id="GO:0006874">
    <property type="term" value="P:intracellular calcium ion homeostasis"/>
    <property type="evidence" value="ECO:0007669"/>
    <property type="project" value="TreeGrafter"/>
</dbReference>
<dbReference type="SMART" id="SM00831">
    <property type="entry name" value="Cation_ATPase_N"/>
    <property type="match status" value="1"/>
</dbReference>
<dbReference type="GeneID" id="27688300"/>
<evidence type="ECO:0000256" key="11">
    <source>
        <dbReference type="ARBA" id="ARBA00022967"/>
    </source>
</evidence>
<dbReference type="FunFam" id="3.40.50.1000:FF:000018">
    <property type="entry name" value="Calcium-transporting ATPase"/>
    <property type="match status" value="1"/>
</dbReference>
<evidence type="ECO:0000256" key="9">
    <source>
        <dbReference type="ARBA" id="ARBA00022840"/>
    </source>
</evidence>
<feature type="transmembrane region" description="Helical" evidence="17">
    <location>
        <begin position="1141"/>
        <end position="1161"/>
    </location>
</feature>
<evidence type="ECO:0000256" key="13">
    <source>
        <dbReference type="ARBA" id="ARBA00023065"/>
    </source>
</evidence>
<feature type="region of interest" description="Disordered" evidence="16">
    <location>
        <begin position="488"/>
        <end position="532"/>
    </location>
</feature>
<feature type="region of interest" description="Disordered" evidence="16">
    <location>
        <begin position="645"/>
        <end position="799"/>
    </location>
</feature>
<dbReference type="Gene3D" id="1.20.1110.10">
    <property type="entry name" value="Calcium-transporting ATPase, transmembrane domain"/>
    <property type="match status" value="2"/>
</dbReference>
<dbReference type="PROSITE" id="PS00154">
    <property type="entry name" value="ATPASE_E1_E2"/>
    <property type="match status" value="1"/>
</dbReference>
<feature type="compositionally biased region" description="Low complexity" evidence="16">
    <location>
        <begin position="438"/>
        <end position="453"/>
    </location>
</feature>
<keyword evidence="7" id="KW-0547">Nucleotide-binding</keyword>
<dbReference type="SUPFAM" id="SSF81660">
    <property type="entry name" value="Metal cation-transporting ATPase, ATP-binding domain N"/>
    <property type="match status" value="1"/>
</dbReference>
<dbReference type="InterPro" id="IPR023298">
    <property type="entry name" value="ATPase_P-typ_TM_dom_sf"/>
</dbReference>